<dbReference type="InterPro" id="IPR019374">
    <property type="entry name" value="Ribosomal_mS22"/>
</dbReference>
<reference evidence="1" key="2">
    <citation type="submission" date="2014-07" db="EMBL/GenBank/DDBJ databases">
        <authorList>
            <person name="Hull J."/>
        </authorList>
    </citation>
    <scope>NUCLEOTIDE SEQUENCE</scope>
</reference>
<reference evidence="1" key="1">
    <citation type="journal article" date="2014" name="PLoS ONE">
        <title>Transcriptome-Based Identification of ABC Transporters in the Western Tarnished Plant Bug Lygus hesperus.</title>
        <authorList>
            <person name="Hull J.J."/>
            <person name="Chaney K."/>
            <person name="Geib S.M."/>
            <person name="Fabrick J.A."/>
            <person name="Brent C.S."/>
            <person name="Walsh D."/>
            <person name="Lavine L.C."/>
        </authorList>
    </citation>
    <scope>NUCLEOTIDE SEQUENCE</scope>
</reference>
<dbReference type="GO" id="GO:0005763">
    <property type="term" value="C:mitochondrial small ribosomal subunit"/>
    <property type="evidence" value="ECO:0007669"/>
    <property type="project" value="TreeGrafter"/>
</dbReference>
<dbReference type="AlphaFoldDB" id="A0A0A9W4H6"/>
<proteinExistence type="predicted"/>
<dbReference type="EMBL" id="GBHO01040257">
    <property type="protein sequence ID" value="JAG03347.1"/>
    <property type="molecule type" value="Transcribed_RNA"/>
</dbReference>
<name>A0A0A9W4H6_LYGHE</name>
<reference evidence="2" key="3">
    <citation type="submission" date="2014-09" db="EMBL/GenBank/DDBJ databases">
        <authorList>
            <person name="Magalhaes I.L.F."/>
            <person name="Oliveira U."/>
            <person name="Santos F.R."/>
            <person name="Vidigal T.H.D.A."/>
            <person name="Brescovit A.D."/>
            <person name="Santos A.J."/>
        </authorList>
    </citation>
    <scope>NUCLEOTIDE SEQUENCE</scope>
</reference>
<organism evidence="1">
    <name type="scientific">Lygus hesperus</name>
    <name type="common">Western plant bug</name>
    <dbReference type="NCBI Taxonomy" id="30085"/>
    <lineage>
        <taxon>Eukaryota</taxon>
        <taxon>Metazoa</taxon>
        <taxon>Ecdysozoa</taxon>
        <taxon>Arthropoda</taxon>
        <taxon>Hexapoda</taxon>
        <taxon>Insecta</taxon>
        <taxon>Pterygota</taxon>
        <taxon>Neoptera</taxon>
        <taxon>Paraneoptera</taxon>
        <taxon>Hemiptera</taxon>
        <taxon>Heteroptera</taxon>
        <taxon>Panheteroptera</taxon>
        <taxon>Cimicomorpha</taxon>
        <taxon>Miridae</taxon>
        <taxon>Mirini</taxon>
        <taxon>Lygus</taxon>
    </lineage>
</organism>
<gene>
    <name evidence="1" type="primary">MRPS22</name>
    <name evidence="1" type="ORF">CM83_45857</name>
</gene>
<accession>A0A0A9W4H6</accession>
<evidence type="ECO:0000313" key="2">
    <source>
        <dbReference type="EMBL" id="JAG65765.1"/>
    </source>
</evidence>
<dbReference type="EMBL" id="GBRD01000056">
    <property type="protein sequence ID" value="JAG65765.1"/>
    <property type="molecule type" value="Transcribed_RNA"/>
</dbReference>
<dbReference type="PANTHER" id="PTHR13071:SF4">
    <property type="entry name" value="SMALL RIBOSOMAL SUBUNIT PROTEIN MS22"/>
    <property type="match status" value="1"/>
</dbReference>
<dbReference type="Pfam" id="PF10245">
    <property type="entry name" value="MRP-S22"/>
    <property type="match status" value="1"/>
</dbReference>
<dbReference type="PANTHER" id="PTHR13071">
    <property type="entry name" value="MITOCHONDRIAL 28S RIBOSOMAL PROTEIN S22"/>
    <property type="match status" value="1"/>
</dbReference>
<protein>
    <submittedName>
        <fullName evidence="1">28S ribosomal protein S22, mitochondrial</fullName>
    </submittedName>
</protein>
<keyword evidence="1" id="KW-0689">Ribosomal protein</keyword>
<dbReference type="GO" id="GO:0003735">
    <property type="term" value="F:structural constituent of ribosome"/>
    <property type="evidence" value="ECO:0007669"/>
    <property type="project" value="TreeGrafter"/>
</dbReference>
<evidence type="ECO:0000313" key="1">
    <source>
        <dbReference type="EMBL" id="JAG03347.1"/>
    </source>
</evidence>
<keyword evidence="1" id="KW-0687">Ribonucleoprotein</keyword>
<sequence>MLGLRRTLLSFRTVEASVLQSFPCRQSACSFSSADGDQNPNLFFDDGVQSLLKKLTRKDMNKVFRKRKEGKGVKDTVYKFMTTAQLEEAVRDAERKADELLQMPPVMSERKEIDHVLVKDEKLVGLFKSKFIFTDISLGKTDRNRAIAVRDEQGTLRLANWEERTRMNQIYFPRPARELWVPVMFQDENLSKLLEKNEWEFILDRACAQFEPDDPEYIRVTRKVYEFVNSSGNFNNLRSTRHYGPLVFHLAQSNNLDTLLAENLETDRLEDACWAIQLYKILHPDANVDSSIKQGSELDYVKAFIDNCSNEKAKLELAYKNFKHYMSNPRSAAAV</sequence>